<protein>
    <submittedName>
        <fullName evidence="1">Uncharacterized protein</fullName>
    </submittedName>
</protein>
<evidence type="ECO:0000313" key="1">
    <source>
        <dbReference type="EMBL" id="EFO26159.1"/>
    </source>
</evidence>
<name>A0A1S0U6X2_LOALO</name>
<dbReference type="InParanoid" id="A0A1S0U6X2"/>
<dbReference type="AlphaFoldDB" id="A0A1S0U6X2"/>
<dbReference type="EMBL" id="JH712070">
    <property type="protein sequence ID" value="EFO26159.1"/>
    <property type="molecule type" value="Genomic_DNA"/>
</dbReference>
<organism evidence="1">
    <name type="scientific">Loa loa</name>
    <name type="common">Eye worm</name>
    <name type="synonym">Filaria loa</name>
    <dbReference type="NCBI Taxonomy" id="7209"/>
    <lineage>
        <taxon>Eukaryota</taxon>
        <taxon>Metazoa</taxon>
        <taxon>Ecdysozoa</taxon>
        <taxon>Nematoda</taxon>
        <taxon>Chromadorea</taxon>
        <taxon>Rhabditida</taxon>
        <taxon>Spirurina</taxon>
        <taxon>Spiruromorpha</taxon>
        <taxon>Filarioidea</taxon>
        <taxon>Onchocercidae</taxon>
        <taxon>Loa</taxon>
    </lineage>
</organism>
<dbReference type="GeneID" id="9939715"/>
<dbReference type="RefSeq" id="XP_003137918.1">
    <property type="nucleotide sequence ID" value="XM_003137870.1"/>
</dbReference>
<proteinExistence type="predicted"/>
<accession>A0A1S0U6X2</accession>
<dbReference type="KEGG" id="loa:LOAG_02332"/>
<dbReference type="OrthoDB" id="5776623at2759"/>
<gene>
    <name evidence="1" type="ORF">LOAG_02332</name>
</gene>
<sequence>MLGSQSLSFILNKAIKSFRSSRHDITLGNNDRQKMTPSHCAFYNQQKQTLLRSLDTLAIWNMHGQHYTKTNYFVIVVDCGGCDCSAFIHKLLKSAGNSITTGEC</sequence>
<reference evidence="1" key="1">
    <citation type="submission" date="2012-04" db="EMBL/GenBank/DDBJ databases">
        <title>The Genome Sequence of Loa loa.</title>
        <authorList>
            <consortium name="The Broad Institute Genome Sequencing Platform"/>
            <consortium name="Broad Institute Genome Sequencing Center for Infectious Disease"/>
            <person name="Nutman T.B."/>
            <person name="Fink D.L."/>
            <person name="Russ C."/>
            <person name="Young S."/>
            <person name="Zeng Q."/>
            <person name="Gargeya S."/>
            <person name="Alvarado L."/>
            <person name="Berlin A."/>
            <person name="Chapman S.B."/>
            <person name="Chen Z."/>
            <person name="Freedman E."/>
            <person name="Gellesch M."/>
            <person name="Goldberg J."/>
            <person name="Griggs A."/>
            <person name="Gujja S."/>
            <person name="Heilman E.R."/>
            <person name="Heiman D."/>
            <person name="Howarth C."/>
            <person name="Mehta T."/>
            <person name="Neiman D."/>
            <person name="Pearson M."/>
            <person name="Roberts A."/>
            <person name="Saif S."/>
            <person name="Shea T."/>
            <person name="Shenoy N."/>
            <person name="Sisk P."/>
            <person name="Stolte C."/>
            <person name="Sykes S."/>
            <person name="White J."/>
            <person name="Yandava C."/>
            <person name="Haas B."/>
            <person name="Henn M.R."/>
            <person name="Nusbaum C."/>
            <person name="Birren B."/>
        </authorList>
    </citation>
    <scope>NUCLEOTIDE SEQUENCE [LARGE SCALE GENOMIC DNA]</scope>
</reference>
<dbReference type="CTD" id="9939715"/>